<name>A0A0R3S640_9BILA</name>
<evidence type="ECO:0000256" key="2">
    <source>
        <dbReference type="ARBA" id="ARBA00005887"/>
    </source>
</evidence>
<accession>A0A0R3S640</accession>
<dbReference type="PROSITE" id="PS01219">
    <property type="entry name" value="AMMONIUM_TRANSP"/>
    <property type="match status" value="1"/>
</dbReference>
<comment type="similarity">
    <text evidence="2">Belongs to the ammonia transporter channel (TC 1.A.11.2) family.</text>
</comment>
<evidence type="ECO:0000313" key="11">
    <source>
        <dbReference type="WBParaSite" id="EEL_0001026201-mRNA-1"/>
    </source>
</evidence>
<evidence type="ECO:0000256" key="3">
    <source>
        <dbReference type="ARBA" id="ARBA00022448"/>
    </source>
</evidence>
<dbReference type="GO" id="GO:0008519">
    <property type="term" value="F:ammonium channel activity"/>
    <property type="evidence" value="ECO:0007669"/>
    <property type="project" value="InterPro"/>
</dbReference>
<protein>
    <submittedName>
        <fullName evidence="11">Ammonium_transp domain-containing protein</fullName>
    </submittedName>
</protein>
<keyword evidence="4 8" id="KW-0812">Transmembrane</keyword>
<feature type="transmembrane region" description="Helical" evidence="8">
    <location>
        <begin position="276"/>
        <end position="295"/>
    </location>
</feature>
<feature type="transmembrane region" description="Helical" evidence="8">
    <location>
        <begin position="187"/>
        <end position="210"/>
    </location>
</feature>
<dbReference type="PANTHER" id="PTHR11730:SF29">
    <property type="entry name" value="AMMONIUM TRANSPORTER 3-RELATED"/>
    <property type="match status" value="1"/>
</dbReference>
<evidence type="ECO:0000256" key="1">
    <source>
        <dbReference type="ARBA" id="ARBA00004141"/>
    </source>
</evidence>
<dbReference type="Gene3D" id="1.10.3430.10">
    <property type="entry name" value="Ammonium transporter AmtB like domains"/>
    <property type="match status" value="1"/>
</dbReference>
<feature type="transmembrane region" description="Helical" evidence="8">
    <location>
        <begin position="216"/>
        <end position="238"/>
    </location>
</feature>
<reference evidence="11" key="1">
    <citation type="submission" date="2017-02" db="UniProtKB">
        <authorList>
            <consortium name="WormBaseParasite"/>
        </authorList>
    </citation>
    <scope>IDENTIFICATION</scope>
</reference>
<dbReference type="AlphaFoldDB" id="A0A0R3S640"/>
<dbReference type="WBParaSite" id="EEL_0001026201-mRNA-1">
    <property type="protein sequence ID" value="EEL_0001026201-mRNA-1"/>
    <property type="gene ID" value="EEL_0001026201"/>
</dbReference>
<organism evidence="10 11">
    <name type="scientific">Elaeophora elaphi</name>
    <dbReference type="NCBI Taxonomy" id="1147741"/>
    <lineage>
        <taxon>Eukaryota</taxon>
        <taxon>Metazoa</taxon>
        <taxon>Ecdysozoa</taxon>
        <taxon>Nematoda</taxon>
        <taxon>Chromadorea</taxon>
        <taxon>Rhabditida</taxon>
        <taxon>Spirurina</taxon>
        <taxon>Spiruromorpha</taxon>
        <taxon>Filarioidea</taxon>
        <taxon>Onchocercidae</taxon>
        <taxon>Elaeophora</taxon>
    </lineage>
</organism>
<keyword evidence="3" id="KW-0813">Transport</keyword>
<evidence type="ECO:0000256" key="7">
    <source>
        <dbReference type="ARBA" id="ARBA00023177"/>
    </source>
</evidence>
<evidence type="ECO:0000256" key="5">
    <source>
        <dbReference type="ARBA" id="ARBA00022989"/>
    </source>
</evidence>
<feature type="transmembrane region" description="Helical" evidence="8">
    <location>
        <begin position="143"/>
        <end position="166"/>
    </location>
</feature>
<dbReference type="InterPro" id="IPR018047">
    <property type="entry name" value="Ammonium_transpt_CS"/>
</dbReference>
<dbReference type="GO" id="GO:0005886">
    <property type="term" value="C:plasma membrane"/>
    <property type="evidence" value="ECO:0007669"/>
    <property type="project" value="TreeGrafter"/>
</dbReference>
<dbReference type="Pfam" id="PF00909">
    <property type="entry name" value="Ammonium_transp"/>
    <property type="match status" value="1"/>
</dbReference>
<evidence type="ECO:0000259" key="9">
    <source>
        <dbReference type="Pfam" id="PF00909"/>
    </source>
</evidence>
<keyword evidence="6 8" id="KW-0472">Membrane</keyword>
<feature type="domain" description="Ammonium transporter AmtB-like" evidence="9">
    <location>
        <begin position="56"/>
        <end position="327"/>
    </location>
</feature>
<dbReference type="PANTHER" id="PTHR11730">
    <property type="entry name" value="AMMONIUM TRANSPORTER"/>
    <property type="match status" value="1"/>
</dbReference>
<sequence length="341" mass="37557">MLIKKYSEIFNDSNMNNFISETKHYAIHAKLPYSVEVEKLYQDDAVWITTSSFIIFTMHSGKSHLFQLLNHFDSPRDEGWAYANFLFQLSFATTSSTIVSGAVAERAKLRSYILLGCIVILIQALPSHWVWDSQGVFFKLGVVDFAGCSCIHMVGGIIGLVATIYLKPRRNRFNENSVHQMSSPTNALLGTFMLWWGWFGINSGSAWGVTNGRWRLAARASVATIMSSIGGGVTSITFSFAKTRKLQVNYLIFGLLSSVVAITAICAVARPWHALLIGAVSSTISISVIPALEFLKIDDPVGIIPIHLTSSIWGMCAVGIFAEDDQVLVCTVLSTDNHSFV</sequence>
<dbReference type="SUPFAM" id="SSF111352">
    <property type="entry name" value="Ammonium transporter"/>
    <property type="match status" value="1"/>
</dbReference>
<feature type="transmembrane region" description="Helical" evidence="8">
    <location>
        <begin position="250"/>
        <end position="270"/>
    </location>
</feature>
<keyword evidence="10" id="KW-1185">Reference proteome</keyword>
<evidence type="ECO:0000256" key="4">
    <source>
        <dbReference type="ARBA" id="ARBA00022692"/>
    </source>
</evidence>
<dbReference type="STRING" id="1147741.A0A0R3S640"/>
<evidence type="ECO:0000313" key="10">
    <source>
        <dbReference type="Proteomes" id="UP000050640"/>
    </source>
</evidence>
<dbReference type="InterPro" id="IPR024041">
    <property type="entry name" value="NH4_transpt_AmtB-like_dom"/>
</dbReference>
<feature type="transmembrane region" description="Helical" evidence="8">
    <location>
        <begin position="111"/>
        <end position="131"/>
    </location>
</feature>
<evidence type="ECO:0000256" key="8">
    <source>
        <dbReference type="SAM" id="Phobius"/>
    </source>
</evidence>
<proteinExistence type="inferred from homology"/>
<dbReference type="GO" id="GO:0097272">
    <property type="term" value="P:ammonium homeostasis"/>
    <property type="evidence" value="ECO:0007669"/>
    <property type="project" value="TreeGrafter"/>
</dbReference>
<keyword evidence="5 8" id="KW-1133">Transmembrane helix</keyword>
<dbReference type="Proteomes" id="UP000050640">
    <property type="component" value="Unplaced"/>
</dbReference>
<keyword evidence="7" id="KW-0924">Ammonia transport</keyword>
<dbReference type="InterPro" id="IPR029020">
    <property type="entry name" value="Ammonium/urea_transptr"/>
</dbReference>
<evidence type="ECO:0000256" key="6">
    <source>
        <dbReference type="ARBA" id="ARBA00023136"/>
    </source>
</evidence>
<comment type="subcellular location">
    <subcellularLocation>
        <location evidence="1">Membrane</location>
        <topology evidence="1">Multi-pass membrane protein</topology>
    </subcellularLocation>
</comment>